<proteinExistence type="inferred from homology"/>
<protein>
    <submittedName>
        <fullName evidence="10">ABC transporter permease</fullName>
    </submittedName>
</protein>
<dbReference type="GO" id="GO:0005886">
    <property type="term" value="C:plasma membrane"/>
    <property type="evidence" value="ECO:0007669"/>
    <property type="project" value="UniProtKB-SubCell"/>
</dbReference>
<evidence type="ECO:0000256" key="3">
    <source>
        <dbReference type="ARBA" id="ARBA00022475"/>
    </source>
</evidence>
<evidence type="ECO:0000259" key="9">
    <source>
        <dbReference type="PROSITE" id="PS50928"/>
    </source>
</evidence>
<dbReference type="PANTHER" id="PTHR43744:SF9">
    <property type="entry name" value="POLYGALACTURONAN_RHAMNOGALACTURONAN TRANSPORT SYSTEM PERMEASE PROTEIN YTCP"/>
    <property type="match status" value="1"/>
</dbReference>
<feature type="transmembrane region" description="Helical" evidence="7">
    <location>
        <begin position="278"/>
        <end position="302"/>
    </location>
</feature>
<feature type="transmembrane region" description="Helical" evidence="7">
    <location>
        <begin position="92"/>
        <end position="121"/>
    </location>
</feature>
<feature type="transmembrane region" description="Helical" evidence="7">
    <location>
        <begin position="204"/>
        <end position="229"/>
    </location>
</feature>
<evidence type="ECO:0000313" key="11">
    <source>
        <dbReference type="Proteomes" id="UP000642748"/>
    </source>
</evidence>
<dbReference type="AlphaFoldDB" id="A0A8J3R0X0"/>
<evidence type="ECO:0000256" key="6">
    <source>
        <dbReference type="ARBA" id="ARBA00023136"/>
    </source>
</evidence>
<evidence type="ECO:0000256" key="5">
    <source>
        <dbReference type="ARBA" id="ARBA00022989"/>
    </source>
</evidence>
<evidence type="ECO:0000313" key="10">
    <source>
        <dbReference type="EMBL" id="GIH20989.1"/>
    </source>
</evidence>
<dbReference type="Proteomes" id="UP000642748">
    <property type="component" value="Unassembled WGS sequence"/>
</dbReference>
<dbReference type="PANTHER" id="PTHR43744">
    <property type="entry name" value="ABC TRANSPORTER PERMEASE PROTEIN MG189-RELATED-RELATED"/>
    <property type="match status" value="1"/>
</dbReference>
<feature type="compositionally biased region" description="Basic and acidic residues" evidence="8">
    <location>
        <begin position="17"/>
        <end position="28"/>
    </location>
</feature>
<keyword evidence="2 7" id="KW-0813">Transport</keyword>
<keyword evidence="6 7" id="KW-0472">Membrane</keyword>
<dbReference type="EMBL" id="BONZ01000112">
    <property type="protein sequence ID" value="GIH20989.1"/>
    <property type="molecule type" value="Genomic_DNA"/>
</dbReference>
<dbReference type="CDD" id="cd06261">
    <property type="entry name" value="TM_PBP2"/>
    <property type="match status" value="1"/>
</dbReference>
<comment type="subcellular location">
    <subcellularLocation>
        <location evidence="1 7">Cell membrane</location>
        <topology evidence="1 7">Multi-pass membrane protein</topology>
    </subcellularLocation>
</comment>
<evidence type="ECO:0000256" key="4">
    <source>
        <dbReference type="ARBA" id="ARBA00022692"/>
    </source>
</evidence>
<feature type="transmembrane region" description="Helical" evidence="7">
    <location>
        <begin position="34"/>
        <end position="55"/>
    </location>
</feature>
<feature type="domain" description="ABC transmembrane type-1" evidence="9">
    <location>
        <begin position="96"/>
        <end position="296"/>
    </location>
</feature>
<dbReference type="Gene3D" id="1.10.3720.10">
    <property type="entry name" value="MetI-like"/>
    <property type="match status" value="1"/>
</dbReference>
<feature type="transmembrane region" description="Helical" evidence="7">
    <location>
        <begin position="133"/>
        <end position="156"/>
    </location>
</feature>
<dbReference type="InterPro" id="IPR000515">
    <property type="entry name" value="MetI-like"/>
</dbReference>
<feature type="transmembrane region" description="Helical" evidence="7">
    <location>
        <begin position="162"/>
        <end position="183"/>
    </location>
</feature>
<evidence type="ECO:0000256" key="8">
    <source>
        <dbReference type="SAM" id="MobiDB-lite"/>
    </source>
</evidence>
<dbReference type="SUPFAM" id="SSF161098">
    <property type="entry name" value="MetI-like"/>
    <property type="match status" value="1"/>
</dbReference>
<keyword evidence="5 7" id="KW-1133">Transmembrane helix</keyword>
<keyword evidence="4 7" id="KW-0812">Transmembrane</keyword>
<name>A0A8J3R0X0_9ACTN</name>
<dbReference type="Pfam" id="PF00528">
    <property type="entry name" value="BPD_transp_1"/>
    <property type="match status" value="1"/>
</dbReference>
<feature type="region of interest" description="Disordered" evidence="8">
    <location>
        <begin position="1"/>
        <end position="30"/>
    </location>
</feature>
<sequence length="317" mass="34163">MTTLTARPGPPATRRRPRDERPAWEEKPTAAGQAAKGVTILVVLAVVLVPLYAIVLTSFSTQASINIAGGLVLVPHGLTVEAYHQIFTNQLVLHSLLVSTGVTVVGTAVSMVVTVLCSYGLSRPGSYGHRTILMTLVVTMFFSGGIVPTFLLVSTLGGYGQYWSLILPSAVSVFNILVMRAFFASTTPELIDAARMDGAGEWRILWRVVLPTSRAVTAVIALFYAVGYWNSFFNALLYLPDNGKWPMQMVIYTYTLQANSLPGSGVTNTGVYAGHQQIAALSLQMAVVSLTLLPIVVVYPFVQRHFTKGMLLGAIKG</sequence>
<evidence type="ECO:0000256" key="2">
    <source>
        <dbReference type="ARBA" id="ARBA00022448"/>
    </source>
</evidence>
<reference evidence="10" key="1">
    <citation type="submission" date="2021-01" db="EMBL/GenBank/DDBJ databases">
        <title>Whole genome shotgun sequence of Rugosimonospora africana NBRC 104875.</title>
        <authorList>
            <person name="Komaki H."/>
            <person name="Tamura T."/>
        </authorList>
    </citation>
    <scope>NUCLEOTIDE SEQUENCE</scope>
    <source>
        <strain evidence="10">NBRC 104875</strain>
    </source>
</reference>
<dbReference type="InterPro" id="IPR035906">
    <property type="entry name" value="MetI-like_sf"/>
</dbReference>
<dbReference type="RefSeq" id="WP_203924395.1">
    <property type="nucleotide sequence ID" value="NZ_BONZ01000112.1"/>
</dbReference>
<accession>A0A8J3R0X0</accession>
<evidence type="ECO:0000256" key="1">
    <source>
        <dbReference type="ARBA" id="ARBA00004651"/>
    </source>
</evidence>
<dbReference type="PROSITE" id="PS50928">
    <property type="entry name" value="ABC_TM1"/>
    <property type="match status" value="1"/>
</dbReference>
<comment type="caution">
    <text evidence="10">The sequence shown here is derived from an EMBL/GenBank/DDBJ whole genome shotgun (WGS) entry which is preliminary data.</text>
</comment>
<keyword evidence="11" id="KW-1185">Reference proteome</keyword>
<keyword evidence="3" id="KW-1003">Cell membrane</keyword>
<feature type="transmembrane region" description="Helical" evidence="7">
    <location>
        <begin position="67"/>
        <end position="86"/>
    </location>
</feature>
<evidence type="ECO:0000256" key="7">
    <source>
        <dbReference type="RuleBase" id="RU363032"/>
    </source>
</evidence>
<dbReference type="GO" id="GO:0055085">
    <property type="term" value="P:transmembrane transport"/>
    <property type="evidence" value="ECO:0007669"/>
    <property type="project" value="InterPro"/>
</dbReference>
<gene>
    <name evidence="10" type="ORF">Raf01_91610</name>
</gene>
<comment type="similarity">
    <text evidence="7">Belongs to the binding-protein-dependent transport system permease family.</text>
</comment>
<organism evidence="10 11">
    <name type="scientific">Rugosimonospora africana</name>
    <dbReference type="NCBI Taxonomy" id="556532"/>
    <lineage>
        <taxon>Bacteria</taxon>
        <taxon>Bacillati</taxon>
        <taxon>Actinomycetota</taxon>
        <taxon>Actinomycetes</taxon>
        <taxon>Micromonosporales</taxon>
        <taxon>Micromonosporaceae</taxon>
        <taxon>Rugosimonospora</taxon>
    </lineage>
</organism>